<comment type="caution">
    <text evidence="7">The sequence shown here is derived from an EMBL/GenBank/DDBJ whole genome shotgun (WGS) entry which is preliminary data.</text>
</comment>
<evidence type="ECO:0000256" key="2">
    <source>
        <dbReference type="ARBA" id="ARBA00022741"/>
    </source>
</evidence>
<evidence type="ECO:0000256" key="1">
    <source>
        <dbReference type="ARBA" id="ARBA00012425"/>
    </source>
</evidence>
<dbReference type="PROSITE" id="PS50011">
    <property type="entry name" value="PROTEIN_KINASE_DOM"/>
    <property type="match status" value="1"/>
</dbReference>
<gene>
    <name evidence="7" type="ORF">SLS63_010153</name>
</gene>
<evidence type="ECO:0000259" key="6">
    <source>
        <dbReference type="PROSITE" id="PS50011"/>
    </source>
</evidence>
<sequence>MLDKTAFLGDFGLTKRLDSPATDHCLPPETCCPPELCHQGFEPTYESDMWGFMCVFTTLMTGFNPFTGWSDSGALGSMFEMLGPLPQAWEGRYKWPHHYPDEKRAKWYDHSRVPGDSLGDFLDRTREDIGPRERELILEVMQKGFRYQPSKRISAQQLLDDESFRELITVYSLFTGIFMSVQAVDIHRHVGSSRKANL</sequence>
<comment type="catalytic activity">
    <reaction evidence="4">
        <text>L-threonyl-[protein] + ATP = O-phospho-L-threonyl-[protein] + ADP + H(+)</text>
        <dbReference type="Rhea" id="RHEA:46608"/>
        <dbReference type="Rhea" id="RHEA-COMP:11060"/>
        <dbReference type="Rhea" id="RHEA-COMP:11605"/>
        <dbReference type="ChEBI" id="CHEBI:15378"/>
        <dbReference type="ChEBI" id="CHEBI:30013"/>
        <dbReference type="ChEBI" id="CHEBI:30616"/>
        <dbReference type="ChEBI" id="CHEBI:61977"/>
        <dbReference type="ChEBI" id="CHEBI:456216"/>
        <dbReference type="EC" id="2.7.11.22"/>
    </reaction>
</comment>
<evidence type="ECO:0000256" key="3">
    <source>
        <dbReference type="ARBA" id="ARBA00022840"/>
    </source>
</evidence>
<dbReference type="Proteomes" id="UP001430848">
    <property type="component" value="Unassembled WGS sequence"/>
</dbReference>
<evidence type="ECO:0000313" key="8">
    <source>
        <dbReference type="Proteomes" id="UP001430848"/>
    </source>
</evidence>
<comment type="catalytic activity">
    <reaction evidence="5">
        <text>L-seryl-[protein] + ATP = O-phospho-L-seryl-[protein] + ADP + H(+)</text>
        <dbReference type="Rhea" id="RHEA:17989"/>
        <dbReference type="Rhea" id="RHEA-COMP:9863"/>
        <dbReference type="Rhea" id="RHEA-COMP:11604"/>
        <dbReference type="ChEBI" id="CHEBI:15378"/>
        <dbReference type="ChEBI" id="CHEBI:29999"/>
        <dbReference type="ChEBI" id="CHEBI:30616"/>
        <dbReference type="ChEBI" id="CHEBI:83421"/>
        <dbReference type="ChEBI" id="CHEBI:456216"/>
        <dbReference type="EC" id="2.7.11.22"/>
    </reaction>
</comment>
<dbReference type="InterPro" id="IPR011009">
    <property type="entry name" value="Kinase-like_dom_sf"/>
</dbReference>
<dbReference type="InterPro" id="IPR000719">
    <property type="entry name" value="Prot_kinase_dom"/>
</dbReference>
<dbReference type="EMBL" id="JAKNSF020000081">
    <property type="protein sequence ID" value="KAK7719202.1"/>
    <property type="molecule type" value="Genomic_DNA"/>
</dbReference>
<proteinExistence type="predicted"/>
<organism evidence="7 8">
    <name type="scientific">Diaporthe eres</name>
    <name type="common">Phomopsis oblonga</name>
    <dbReference type="NCBI Taxonomy" id="83184"/>
    <lineage>
        <taxon>Eukaryota</taxon>
        <taxon>Fungi</taxon>
        <taxon>Dikarya</taxon>
        <taxon>Ascomycota</taxon>
        <taxon>Pezizomycotina</taxon>
        <taxon>Sordariomycetes</taxon>
        <taxon>Sordariomycetidae</taxon>
        <taxon>Diaporthales</taxon>
        <taxon>Diaporthaceae</taxon>
        <taxon>Diaporthe</taxon>
        <taxon>Diaporthe eres species complex</taxon>
    </lineage>
</organism>
<dbReference type="Pfam" id="PF00069">
    <property type="entry name" value="Pkinase"/>
    <property type="match status" value="1"/>
</dbReference>
<dbReference type="EC" id="2.7.11.22" evidence="1"/>
<keyword evidence="3" id="KW-0067">ATP-binding</keyword>
<name>A0ABR1NXK6_DIAER</name>
<dbReference type="PANTHER" id="PTHR24056">
    <property type="entry name" value="CELL DIVISION PROTEIN KINASE"/>
    <property type="match status" value="1"/>
</dbReference>
<evidence type="ECO:0000256" key="4">
    <source>
        <dbReference type="ARBA" id="ARBA00047811"/>
    </source>
</evidence>
<keyword evidence="2" id="KW-0547">Nucleotide-binding</keyword>
<feature type="domain" description="Protein kinase" evidence="6">
    <location>
        <begin position="1"/>
        <end position="164"/>
    </location>
</feature>
<dbReference type="Gene3D" id="1.10.510.10">
    <property type="entry name" value="Transferase(Phosphotransferase) domain 1"/>
    <property type="match status" value="1"/>
</dbReference>
<accession>A0ABR1NXK6</accession>
<protein>
    <recommendedName>
        <fullName evidence="1">cyclin-dependent kinase</fullName>
        <ecNumber evidence="1">2.7.11.22</ecNumber>
    </recommendedName>
</protein>
<dbReference type="InterPro" id="IPR050108">
    <property type="entry name" value="CDK"/>
</dbReference>
<keyword evidence="8" id="KW-1185">Reference proteome</keyword>
<dbReference type="SUPFAM" id="SSF56112">
    <property type="entry name" value="Protein kinase-like (PK-like)"/>
    <property type="match status" value="1"/>
</dbReference>
<evidence type="ECO:0000256" key="5">
    <source>
        <dbReference type="ARBA" id="ARBA00048367"/>
    </source>
</evidence>
<evidence type="ECO:0000313" key="7">
    <source>
        <dbReference type="EMBL" id="KAK7719202.1"/>
    </source>
</evidence>
<reference evidence="7 8" key="1">
    <citation type="submission" date="2024-02" db="EMBL/GenBank/DDBJ databases">
        <title>De novo assembly and annotation of 12 fungi associated with fruit tree decline syndrome in Ontario, Canada.</title>
        <authorList>
            <person name="Sulman M."/>
            <person name="Ellouze W."/>
            <person name="Ilyukhin E."/>
        </authorList>
    </citation>
    <scope>NUCLEOTIDE SEQUENCE [LARGE SCALE GENOMIC DNA]</scope>
    <source>
        <strain evidence="7 8">M169</strain>
    </source>
</reference>